<dbReference type="SMART" id="SM00729">
    <property type="entry name" value="Elp3"/>
    <property type="match status" value="1"/>
</dbReference>
<dbReference type="InterPro" id="IPR050377">
    <property type="entry name" value="Radical_SAM_PqqE_MftC-like"/>
</dbReference>
<dbReference type="InterPro" id="IPR013785">
    <property type="entry name" value="Aldolase_TIM"/>
</dbReference>
<dbReference type="AlphaFoldDB" id="A0A3M0GAY4"/>
<keyword evidence="2" id="KW-0004">4Fe-4S</keyword>
<feature type="domain" description="Radical SAM core" evidence="7">
    <location>
        <begin position="19"/>
        <end position="239"/>
    </location>
</feature>
<dbReference type="GO" id="GO:0051539">
    <property type="term" value="F:4 iron, 4 sulfur cluster binding"/>
    <property type="evidence" value="ECO:0007669"/>
    <property type="project" value="UniProtKB-KW"/>
</dbReference>
<name>A0A3M0GAY4_9ACTN</name>
<evidence type="ECO:0000256" key="6">
    <source>
        <dbReference type="ARBA" id="ARBA00023014"/>
    </source>
</evidence>
<dbReference type="InterPro" id="IPR007197">
    <property type="entry name" value="rSAM"/>
</dbReference>
<dbReference type="GO" id="GO:0003824">
    <property type="term" value="F:catalytic activity"/>
    <property type="evidence" value="ECO:0007669"/>
    <property type="project" value="InterPro"/>
</dbReference>
<dbReference type="SFLD" id="SFLDG01067">
    <property type="entry name" value="SPASM/twitch_domain_containing"/>
    <property type="match status" value="1"/>
</dbReference>
<dbReference type="SUPFAM" id="SSF102114">
    <property type="entry name" value="Radical SAM enzymes"/>
    <property type="match status" value="1"/>
</dbReference>
<evidence type="ECO:0000259" key="7">
    <source>
        <dbReference type="PROSITE" id="PS51918"/>
    </source>
</evidence>
<dbReference type="PANTHER" id="PTHR11228">
    <property type="entry name" value="RADICAL SAM DOMAIN PROTEIN"/>
    <property type="match status" value="1"/>
</dbReference>
<comment type="caution">
    <text evidence="8">The sequence shown here is derived from an EMBL/GenBank/DDBJ whole genome shotgun (WGS) entry which is preliminary data.</text>
</comment>
<dbReference type="EMBL" id="REFW01000001">
    <property type="protein sequence ID" value="RMB61588.1"/>
    <property type="molecule type" value="Genomic_DNA"/>
</dbReference>
<accession>A0A3M0GAY4</accession>
<dbReference type="Pfam" id="PF04055">
    <property type="entry name" value="Radical_SAM"/>
    <property type="match status" value="1"/>
</dbReference>
<dbReference type="InterPro" id="IPR017200">
    <property type="entry name" value="PqqE-like"/>
</dbReference>
<dbReference type="Gene3D" id="3.20.20.70">
    <property type="entry name" value="Aldolase class I"/>
    <property type="match status" value="1"/>
</dbReference>
<evidence type="ECO:0000256" key="3">
    <source>
        <dbReference type="ARBA" id="ARBA00022691"/>
    </source>
</evidence>
<dbReference type="InterPro" id="IPR058240">
    <property type="entry name" value="rSAM_sf"/>
</dbReference>
<evidence type="ECO:0000256" key="5">
    <source>
        <dbReference type="ARBA" id="ARBA00023004"/>
    </source>
</evidence>
<keyword evidence="5" id="KW-0408">Iron</keyword>
<evidence type="ECO:0000256" key="4">
    <source>
        <dbReference type="ARBA" id="ARBA00022723"/>
    </source>
</evidence>
<dbReference type="PIRSF" id="PIRSF037420">
    <property type="entry name" value="PQQ_syn_pqqE"/>
    <property type="match status" value="1"/>
</dbReference>
<dbReference type="GO" id="GO:0046872">
    <property type="term" value="F:metal ion binding"/>
    <property type="evidence" value="ECO:0007669"/>
    <property type="project" value="UniProtKB-KW"/>
</dbReference>
<dbReference type="CDD" id="cd21123">
    <property type="entry name" value="SPASM_MftC-like"/>
    <property type="match status" value="1"/>
</dbReference>
<keyword evidence="6" id="KW-0411">Iron-sulfur</keyword>
<dbReference type="OrthoDB" id="9782387at2"/>
<dbReference type="InterPro" id="IPR006638">
    <property type="entry name" value="Elp3/MiaA/NifB-like_rSAM"/>
</dbReference>
<dbReference type="PROSITE" id="PS51918">
    <property type="entry name" value="RADICAL_SAM"/>
    <property type="match status" value="1"/>
</dbReference>
<dbReference type="PANTHER" id="PTHR11228:SF34">
    <property type="entry name" value="TUNGSTEN-CONTAINING ALDEHYDE FERREDOXIN OXIDOREDUCTASE COFACTOR MODIFYING PROTEIN"/>
    <property type="match status" value="1"/>
</dbReference>
<dbReference type="SFLD" id="SFLDS00029">
    <property type="entry name" value="Radical_SAM"/>
    <property type="match status" value="1"/>
</dbReference>
<sequence>MSTTARSHPVVRQLHHDVNDRPHVVVWEVTRACQLACRHCRADAQPLPHPRQLTTAQGKDLLDDIAASGMPRPMVILSGGDAFERPDLAELIAHGTSRGLAMSLSPSVTPLLTDAKLAEVREAGVKAFSLSLDGATAATHDAFRGFPGTFDATLEAATLVRKHGFRFHVNTTITAGNVHEMPALLETVMGMGAHMWYLLFLVPMGRGTDMQPLDPDAMEDVLNWLHDVSDRVAVKVTEAPAYRRLALQREAARVDRTPMPTTGELHAQLTADTLARLGECTDRRVPRPPIGVDAGRGFAFIDHIGEVFPSGFLPLPCGSVHESPFSEIYRTSPTMQRLRRTAEFTGKCGTCQYNAICGGSRARTHAMTGDAFSSDPSCPFEPSLA</sequence>
<dbReference type="NCBIfam" id="TIGR04053">
    <property type="entry name" value="TIGR04053 family radical SAM/SPASM domain-containing protein"/>
    <property type="match status" value="1"/>
</dbReference>
<evidence type="ECO:0000256" key="1">
    <source>
        <dbReference type="ARBA" id="ARBA00001966"/>
    </source>
</evidence>
<dbReference type="RefSeq" id="WP_121900135.1">
    <property type="nucleotide sequence ID" value="NZ_REFW01000001.1"/>
</dbReference>
<keyword evidence="4" id="KW-0479">Metal-binding</keyword>
<dbReference type="Proteomes" id="UP000275256">
    <property type="component" value="Unassembled WGS sequence"/>
</dbReference>
<protein>
    <submittedName>
        <fullName evidence="8">TIGR04053 family radical SAM/SPASM domain-containing protein</fullName>
    </submittedName>
</protein>
<keyword evidence="9" id="KW-1185">Reference proteome</keyword>
<proteinExistence type="predicted"/>
<dbReference type="CDD" id="cd01335">
    <property type="entry name" value="Radical_SAM"/>
    <property type="match status" value="1"/>
</dbReference>
<evidence type="ECO:0000256" key="2">
    <source>
        <dbReference type="ARBA" id="ARBA00022485"/>
    </source>
</evidence>
<gene>
    <name evidence="8" type="ORF">EAX62_02845</name>
</gene>
<organism evidence="8 9">
    <name type="scientific">Tessaracoccus antarcticus</name>
    <dbReference type="NCBI Taxonomy" id="2479848"/>
    <lineage>
        <taxon>Bacteria</taxon>
        <taxon>Bacillati</taxon>
        <taxon>Actinomycetota</taxon>
        <taxon>Actinomycetes</taxon>
        <taxon>Propionibacteriales</taxon>
        <taxon>Propionibacteriaceae</taxon>
        <taxon>Tessaracoccus</taxon>
    </lineage>
</organism>
<comment type="cofactor">
    <cofactor evidence="1">
        <name>[4Fe-4S] cluster</name>
        <dbReference type="ChEBI" id="CHEBI:49883"/>
    </cofactor>
</comment>
<dbReference type="SFLD" id="SFLDG01386">
    <property type="entry name" value="main_SPASM_domain-containing"/>
    <property type="match status" value="1"/>
</dbReference>
<keyword evidence="3" id="KW-0949">S-adenosyl-L-methionine</keyword>
<evidence type="ECO:0000313" key="9">
    <source>
        <dbReference type="Proteomes" id="UP000275256"/>
    </source>
</evidence>
<evidence type="ECO:0000313" key="8">
    <source>
        <dbReference type="EMBL" id="RMB61588.1"/>
    </source>
</evidence>
<reference evidence="8 9" key="1">
    <citation type="submission" date="2018-10" db="EMBL/GenBank/DDBJ databases">
        <title>Tessaracoccus antarcticuss sp. nov., isolated from sediment.</title>
        <authorList>
            <person name="Zhou L.Y."/>
            <person name="Du Z.J."/>
        </authorList>
    </citation>
    <scope>NUCLEOTIDE SEQUENCE [LARGE SCALE GENOMIC DNA]</scope>
    <source>
        <strain evidence="8 9">JDX10</strain>
    </source>
</reference>